<dbReference type="PANTHER" id="PTHR34874">
    <property type="entry name" value="PROTEIN YCHN"/>
    <property type="match status" value="1"/>
</dbReference>
<dbReference type="NCBIfam" id="TIGR03012">
    <property type="entry name" value="sulf_tusD_dsrE"/>
    <property type="match status" value="1"/>
</dbReference>
<dbReference type="RefSeq" id="WP_198571351.1">
    <property type="nucleotide sequence ID" value="NZ_CP066167.1"/>
</dbReference>
<dbReference type="InterPro" id="IPR003787">
    <property type="entry name" value="Sulphur_relay_DsrE/F-like"/>
</dbReference>
<dbReference type="GO" id="GO:0097163">
    <property type="term" value="F:sulfur carrier activity"/>
    <property type="evidence" value="ECO:0007669"/>
    <property type="project" value="TreeGrafter"/>
</dbReference>
<evidence type="ECO:0000313" key="6">
    <source>
        <dbReference type="Proteomes" id="UP000596063"/>
    </source>
</evidence>
<organism evidence="5 6">
    <name type="scientific">Spongiibacter nanhainus</name>
    <dbReference type="NCBI Taxonomy" id="2794344"/>
    <lineage>
        <taxon>Bacteria</taxon>
        <taxon>Pseudomonadati</taxon>
        <taxon>Pseudomonadota</taxon>
        <taxon>Gammaproteobacteria</taxon>
        <taxon>Cellvibrionales</taxon>
        <taxon>Spongiibacteraceae</taxon>
        <taxon>Spongiibacter</taxon>
    </lineage>
</organism>
<protein>
    <submittedName>
        <fullName evidence="5">Sulfurtransferase complex subunit TusD</fullName>
        <ecNumber evidence="5">2.8.1.-</ecNumber>
    </submittedName>
</protein>
<name>A0A7T4URU0_9GAMM</name>
<comment type="subcellular location">
    <subcellularLocation>
        <location evidence="1">Cytoplasm</location>
    </subcellularLocation>
</comment>
<evidence type="ECO:0000256" key="4">
    <source>
        <dbReference type="ARBA" id="ARBA00022679"/>
    </source>
</evidence>
<dbReference type="GO" id="GO:0016783">
    <property type="term" value="F:sulfurtransferase activity"/>
    <property type="evidence" value="ECO:0007669"/>
    <property type="project" value="InterPro"/>
</dbReference>
<keyword evidence="4 5" id="KW-0808">Transferase</keyword>
<evidence type="ECO:0000313" key="5">
    <source>
        <dbReference type="EMBL" id="QQD19867.1"/>
    </source>
</evidence>
<accession>A0A7T4URU0</accession>
<sequence length="136" mass="14518">MPLSFAIMVAGHPYRDQAPTTALNVALALKQRGNALHSVFFFHDGVHCGNAKLVPPQSQKPFHEAWQILASESGSELIVCATSALRRGVLSAAEAHRHHLPEGSENLAPGFGLGGLGQWVEATQSADRVLRFGGTQ</sequence>
<evidence type="ECO:0000256" key="2">
    <source>
        <dbReference type="ARBA" id="ARBA00007067"/>
    </source>
</evidence>
<dbReference type="KEGG" id="snan:I6N98_08550"/>
<keyword evidence="3" id="KW-0963">Cytoplasm</keyword>
<proteinExistence type="inferred from homology"/>
<dbReference type="SUPFAM" id="SSF75169">
    <property type="entry name" value="DsrEFH-like"/>
    <property type="match status" value="1"/>
</dbReference>
<dbReference type="EMBL" id="CP066167">
    <property type="protein sequence ID" value="QQD19867.1"/>
    <property type="molecule type" value="Genomic_DNA"/>
</dbReference>
<dbReference type="Proteomes" id="UP000596063">
    <property type="component" value="Chromosome"/>
</dbReference>
<dbReference type="Pfam" id="PF02635">
    <property type="entry name" value="DsrE"/>
    <property type="match status" value="1"/>
</dbReference>
<dbReference type="GO" id="GO:1990228">
    <property type="term" value="C:sulfurtransferase complex"/>
    <property type="evidence" value="ECO:0007669"/>
    <property type="project" value="TreeGrafter"/>
</dbReference>
<keyword evidence="6" id="KW-1185">Reference proteome</keyword>
<reference evidence="5 6" key="1">
    <citation type="submission" date="2020-12" db="EMBL/GenBank/DDBJ databases">
        <authorList>
            <person name="Shan Y."/>
        </authorList>
    </citation>
    <scope>NUCLEOTIDE SEQUENCE [LARGE SCALE GENOMIC DNA]</scope>
    <source>
        <strain evidence="6">csc3.9</strain>
    </source>
</reference>
<dbReference type="AlphaFoldDB" id="A0A7T4URU0"/>
<dbReference type="InterPro" id="IPR027396">
    <property type="entry name" value="DsrEFH-like"/>
</dbReference>
<dbReference type="NCBIfam" id="NF001237">
    <property type="entry name" value="PRK00207.1"/>
    <property type="match status" value="1"/>
</dbReference>
<dbReference type="InterPro" id="IPR017463">
    <property type="entry name" value="Sulphur_relay_TusD/DsrE"/>
</dbReference>
<dbReference type="PANTHER" id="PTHR34874:SF3">
    <property type="entry name" value="SULFURTRANSFERASE TUSD"/>
    <property type="match status" value="1"/>
</dbReference>
<gene>
    <name evidence="5" type="primary">tusD</name>
    <name evidence="5" type="ORF">I6N98_08550</name>
</gene>
<comment type="similarity">
    <text evidence="2">Belongs to the DsrE/TusD family.</text>
</comment>
<evidence type="ECO:0000256" key="1">
    <source>
        <dbReference type="ARBA" id="ARBA00004496"/>
    </source>
</evidence>
<dbReference type="EC" id="2.8.1.-" evidence="5"/>
<evidence type="ECO:0000256" key="3">
    <source>
        <dbReference type="ARBA" id="ARBA00022490"/>
    </source>
</evidence>
<dbReference type="GO" id="GO:0002143">
    <property type="term" value="P:tRNA wobble position uridine thiolation"/>
    <property type="evidence" value="ECO:0007669"/>
    <property type="project" value="TreeGrafter"/>
</dbReference>
<dbReference type="Gene3D" id="3.40.1260.10">
    <property type="entry name" value="DsrEFH-like"/>
    <property type="match status" value="1"/>
</dbReference>